<feature type="region of interest" description="Disordered" evidence="1">
    <location>
        <begin position="119"/>
        <end position="144"/>
    </location>
</feature>
<evidence type="ECO:0000313" key="2">
    <source>
        <dbReference type="EMBL" id="SDE58708.1"/>
    </source>
</evidence>
<proteinExistence type="predicted"/>
<dbReference type="STRING" id="69960.SAMN05421720_108174"/>
<feature type="compositionally biased region" description="Polar residues" evidence="1">
    <location>
        <begin position="124"/>
        <end position="144"/>
    </location>
</feature>
<gene>
    <name evidence="2" type="ORF">SAMN05421720_108174</name>
</gene>
<organism evidence="2 3">
    <name type="scientific">Rhodospira trueperi</name>
    <dbReference type="NCBI Taxonomy" id="69960"/>
    <lineage>
        <taxon>Bacteria</taxon>
        <taxon>Pseudomonadati</taxon>
        <taxon>Pseudomonadota</taxon>
        <taxon>Alphaproteobacteria</taxon>
        <taxon>Rhodospirillales</taxon>
        <taxon>Rhodospirillaceae</taxon>
        <taxon>Rhodospira</taxon>
    </lineage>
</organism>
<keyword evidence="2" id="KW-0969">Cilium</keyword>
<keyword evidence="2" id="KW-0966">Cell projection</keyword>
<reference evidence="2 3" key="1">
    <citation type="submission" date="2016-10" db="EMBL/GenBank/DDBJ databases">
        <authorList>
            <person name="de Groot N.N."/>
        </authorList>
    </citation>
    <scope>NUCLEOTIDE SEQUENCE [LARGE SCALE GENOMIC DNA]</scope>
    <source>
        <strain evidence="2 3">ATCC 700224</strain>
    </source>
</reference>
<dbReference type="Pfam" id="PF07309">
    <property type="entry name" value="FlaF"/>
    <property type="match status" value="1"/>
</dbReference>
<sequence length="144" mass="16100">MARDSLKAYQNIQKREMTPREAEAMAFTKAAVMMEDAKKNFEDKSILSQALRFNQLFWTILQADITNPDNTLPNEIKANIMSLSLFIDKQTLRPLDSFEISDLDVLIEINRNLAMGLRQKPADASNTDPAPNTPPSTSGNGTLV</sequence>
<dbReference type="Proteomes" id="UP000199412">
    <property type="component" value="Unassembled WGS sequence"/>
</dbReference>
<evidence type="ECO:0000313" key="3">
    <source>
        <dbReference type="Proteomes" id="UP000199412"/>
    </source>
</evidence>
<keyword evidence="2" id="KW-0282">Flagellum</keyword>
<name>A0A1G7E4P2_9PROT</name>
<dbReference type="EMBL" id="FNAP01000008">
    <property type="protein sequence ID" value="SDE58708.1"/>
    <property type="molecule type" value="Genomic_DNA"/>
</dbReference>
<evidence type="ECO:0000256" key="1">
    <source>
        <dbReference type="SAM" id="MobiDB-lite"/>
    </source>
</evidence>
<dbReference type="InterPro" id="IPR010845">
    <property type="entry name" value="FlaF"/>
</dbReference>
<dbReference type="GO" id="GO:0044781">
    <property type="term" value="P:bacterial-type flagellum organization"/>
    <property type="evidence" value="ECO:0007669"/>
    <property type="project" value="InterPro"/>
</dbReference>
<accession>A0A1G7E4P2</accession>
<protein>
    <submittedName>
        <fullName evidence="2">Flagellar protein FlaF</fullName>
    </submittedName>
</protein>
<dbReference type="NCBIfam" id="NF009435">
    <property type="entry name" value="PRK12794.1"/>
    <property type="match status" value="1"/>
</dbReference>
<dbReference type="OrthoDB" id="8563081at2"/>
<keyword evidence="3" id="KW-1185">Reference proteome</keyword>
<dbReference type="AlphaFoldDB" id="A0A1G7E4P2"/>